<dbReference type="InterPro" id="IPR046342">
    <property type="entry name" value="CBS_dom_sf"/>
</dbReference>
<protein>
    <submittedName>
        <fullName evidence="4">Signal transduction protein</fullName>
    </submittedName>
</protein>
<evidence type="ECO:0000313" key="4">
    <source>
        <dbReference type="EMBL" id="AKZ62445.1"/>
    </source>
</evidence>
<dbReference type="EMBL" id="CP011409">
    <property type="protein sequence ID" value="AKZ62445.1"/>
    <property type="molecule type" value="Genomic_DNA"/>
</dbReference>
<evidence type="ECO:0000259" key="3">
    <source>
        <dbReference type="PROSITE" id="PS51371"/>
    </source>
</evidence>
<keyword evidence="5" id="KW-1185">Reference proteome</keyword>
<sequence length="144" mass="16148">MAGVSIKKIMSAKLVTVNLDDKLETVKEIFDNLKFHHLLVVEERKLLGVVSDRDLLKALSPNIGSARESYQDIASLNKRVHQIMTRRPIVLQESATVDDAIHSFNTHSISCLPVVDLNFRPVGIVTWRDILKNLRINPTSPTAP</sequence>
<accession>A0ABN4HTW4</accession>
<reference evidence="5" key="1">
    <citation type="journal article" date="2015" name="Genome Announc.">
        <title>Complete Genome Sequence of Herbaspirillum hiltneri N3 (DSM 17495), Isolated from Surface-Sterilized Wheat Roots.</title>
        <authorList>
            <person name="Guizelini D."/>
            <person name="Saizaki P.M."/>
            <person name="Coimbra N.A."/>
            <person name="Weiss V.A."/>
            <person name="Faoro H."/>
            <person name="Sfeir M.Z."/>
            <person name="Baura V.A."/>
            <person name="Monteiro R.A."/>
            <person name="Chubatsu L.S."/>
            <person name="Souza E.M."/>
            <person name="Cruz L.M."/>
            <person name="Pedrosa F.O."/>
            <person name="Raittz R.T."/>
            <person name="Marchaukoski J.N."/>
            <person name="Steffens M.B."/>
        </authorList>
    </citation>
    <scope>NUCLEOTIDE SEQUENCE [LARGE SCALE GENOMIC DNA]</scope>
    <source>
        <strain evidence="5">N3</strain>
    </source>
</reference>
<proteinExistence type="predicted"/>
<evidence type="ECO:0000256" key="2">
    <source>
        <dbReference type="PROSITE-ProRule" id="PRU00703"/>
    </source>
</evidence>
<dbReference type="Pfam" id="PF00571">
    <property type="entry name" value="CBS"/>
    <property type="match status" value="2"/>
</dbReference>
<dbReference type="Gene3D" id="3.10.580.10">
    <property type="entry name" value="CBS-domain"/>
    <property type="match status" value="1"/>
</dbReference>
<evidence type="ECO:0000256" key="1">
    <source>
        <dbReference type="ARBA" id="ARBA00023122"/>
    </source>
</evidence>
<dbReference type="SUPFAM" id="SSF54631">
    <property type="entry name" value="CBS-domain pair"/>
    <property type="match status" value="1"/>
</dbReference>
<gene>
    <name evidence="4" type="ORF">F506_06935</name>
</gene>
<dbReference type="InterPro" id="IPR000644">
    <property type="entry name" value="CBS_dom"/>
</dbReference>
<feature type="domain" description="CBS" evidence="3">
    <location>
        <begin position="84"/>
        <end position="142"/>
    </location>
</feature>
<dbReference type="RefSeq" id="WP_053196057.1">
    <property type="nucleotide sequence ID" value="NZ_CP011409.1"/>
</dbReference>
<keyword evidence="1 2" id="KW-0129">CBS domain</keyword>
<dbReference type="PROSITE" id="PS51371">
    <property type="entry name" value="CBS"/>
    <property type="match status" value="2"/>
</dbReference>
<feature type="domain" description="CBS" evidence="3">
    <location>
        <begin position="10"/>
        <end position="65"/>
    </location>
</feature>
<dbReference type="PANTHER" id="PTHR43080">
    <property type="entry name" value="CBS DOMAIN-CONTAINING PROTEIN CBSX3, MITOCHONDRIAL"/>
    <property type="match status" value="1"/>
</dbReference>
<dbReference type="CDD" id="cd04584">
    <property type="entry name" value="CBS_pair_AcuB_like"/>
    <property type="match status" value="1"/>
</dbReference>
<name>A0ABN4HTW4_9BURK</name>
<dbReference type="PANTHER" id="PTHR43080:SF2">
    <property type="entry name" value="CBS DOMAIN-CONTAINING PROTEIN"/>
    <property type="match status" value="1"/>
</dbReference>
<dbReference type="Proteomes" id="UP000063429">
    <property type="component" value="Chromosome"/>
</dbReference>
<dbReference type="InterPro" id="IPR051257">
    <property type="entry name" value="Diverse_CBS-Domain"/>
</dbReference>
<dbReference type="SMART" id="SM00116">
    <property type="entry name" value="CBS"/>
    <property type="match status" value="2"/>
</dbReference>
<organism evidence="4 5">
    <name type="scientific">Herbaspirillum hiltneri N3</name>
    <dbReference type="NCBI Taxonomy" id="1262470"/>
    <lineage>
        <taxon>Bacteria</taxon>
        <taxon>Pseudomonadati</taxon>
        <taxon>Pseudomonadota</taxon>
        <taxon>Betaproteobacteria</taxon>
        <taxon>Burkholderiales</taxon>
        <taxon>Oxalobacteraceae</taxon>
        <taxon>Herbaspirillum</taxon>
    </lineage>
</organism>
<evidence type="ECO:0000313" key="5">
    <source>
        <dbReference type="Proteomes" id="UP000063429"/>
    </source>
</evidence>